<proteinExistence type="predicted"/>
<sequence length="56" mass="6253">MIPLNSDLSLLSLSNKLCLNEIDNEMAIPVDCQNGILATTECYDRLCWQGESITIH</sequence>
<evidence type="ECO:0000313" key="2">
    <source>
        <dbReference type="Proteomes" id="UP000269396"/>
    </source>
</evidence>
<keyword evidence="2" id="KW-1185">Reference proteome</keyword>
<organism evidence="1 2">
    <name type="scientific">Schistosoma mattheei</name>
    <dbReference type="NCBI Taxonomy" id="31246"/>
    <lineage>
        <taxon>Eukaryota</taxon>
        <taxon>Metazoa</taxon>
        <taxon>Spiralia</taxon>
        <taxon>Lophotrochozoa</taxon>
        <taxon>Platyhelminthes</taxon>
        <taxon>Trematoda</taxon>
        <taxon>Digenea</taxon>
        <taxon>Strigeidida</taxon>
        <taxon>Schistosomatoidea</taxon>
        <taxon>Schistosomatidae</taxon>
        <taxon>Schistosoma</taxon>
    </lineage>
</organism>
<gene>
    <name evidence="1" type="ORF">SMTD_LOCUS17702</name>
</gene>
<evidence type="ECO:0000313" key="1">
    <source>
        <dbReference type="EMBL" id="VDP74969.1"/>
    </source>
</evidence>
<accession>A0A183PTL6</accession>
<reference evidence="1 2" key="1">
    <citation type="submission" date="2018-11" db="EMBL/GenBank/DDBJ databases">
        <authorList>
            <consortium name="Pathogen Informatics"/>
        </authorList>
    </citation>
    <scope>NUCLEOTIDE SEQUENCE [LARGE SCALE GENOMIC DNA]</scope>
    <source>
        <strain>Denwood</strain>
        <strain evidence="2">Zambia</strain>
    </source>
</reference>
<dbReference type="AlphaFoldDB" id="A0A183PTL6"/>
<protein>
    <submittedName>
        <fullName evidence="1">Uncharacterized protein</fullName>
    </submittedName>
</protein>
<dbReference type="Proteomes" id="UP000269396">
    <property type="component" value="Unassembled WGS sequence"/>
</dbReference>
<name>A0A183PTL6_9TREM</name>
<dbReference type="EMBL" id="UZAL01039151">
    <property type="protein sequence ID" value="VDP74969.1"/>
    <property type="molecule type" value="Genomic_DNA"/>
</dbReference>